<keyword evidence="1" id="KW-0812">Transmembrane</keyword>
<evidence type="ECO:0000256" key="1">
    <source>
        <dbReference type="SAM" id="Phobius"/>
    </source>
</evidence>
<keyword evidence="1" id="KW-0472">Membrane</keyword>
<keyword evidence="3" id="KW-1185">Reference proteome</keyword>
<dbReference type="Gene3D" id="2.130.10.10">
    <property type="entry name" value="YVTN repeat-like/Quinoprotein amine dehydrogenase"/>
    <property type="match status" value="1"/>
</dbReference>
<dbReference type="Pfam" id="PF03929">
    <property type="entry name" value="PepSY_TM"/>
    <property type="match status" value="2"/>
</dbReference>
<reference evidence="2 3" key="1">
    <citation type="journal article" date="2014" name="Genome Announc.">
        <title>Draft Genome Sequence of Cytophaga fermentans JCM 21142T, a Facultative Anaerobe Isolated from Marine Mud.</title>
        <authorList>
            <person name="Starns D."/>
            <person name="Oshima K."/>
            <person name="Suda W."/>
            <person name="Iino T."/>
            <person name="Yuki M."/>
            <person name="Inoue J."/>
            <person name="Kitamura K."/>
            <person name="Iida T."/>
            <person name="Darby A."/>
            <person name="Hattori M."/>
            <person name="Ohkuma M."/>
        </authorList>
    </citation>
    <scope>NUCLEOTIDE SEQUENCE [LARGE SCALE GENOMIC DNA]</scope>
    <source>
        <strain evidence="2 3">JCM 21142</strain>
    </source>
</reference>
<dbReference type="Proteomes" id="UP000019402">
    <property type="component" value="Unassembled WGS sequence"/>
</dbReference>
<dbReference type="InterPro" id="IPR015943">
    <property type="entry name" value="WD40/YVTN_repeat-like_dom_sf"/>
</dbReference>
<organism evidence="2 3">
    <name type="scientific">Saccharicrinis fermentans DSM 9555 = JCM 21142</name>
    <dbReference type="NCBI Taxonomy" id="869213"/>
    <lineage>
        <taxon>Bacteria</taxon>
        <taxon>Pseudomonadati</taxon>
        <taxon>Bacteroidota</taxon>
        <taxon>Bacteroidia</taxon>
        <taxon>Marinilabiliales</taxon>
        <taxon>Marinilabiliaceae</taxon>
        <taxon>Saccharicrinis</taxon>
    </lineage>
</organism>
<feature type="transmembrane region" description="Helical" evidence="1">
    <location>
        <begin position="219"/>
        <end position="241"/>
    </location>
</feature>
<protein>
    <submittedName>
        <fullName evidence="2">Putative iron-regulated membrane protein</fullName>
    </submittedName>
</protein>
<evidence type="ECO:0000313" key="2">
    <source>
        <dbReference type="EMBL" id="GAF04326.1"/>
    </source>
</evidence>
<dbReference type="eggNOG" id="COG3182">
    <property type="taxonomic scope" value="Bacteria"/>
</dbReference>
<dbReference type="InterPro" id="IPR005625">
    <property type="entry name" value="PepSY-ass_TM"/>
</dbReference>
<dbReference type="EMBL" id="BAMD01000042">
    <property type="protein sequence ID" value="GAF04326.1"/>
    <property type="molecule type" value="Genomic_DNA"/>
</dbReference>
<evidence type="ECO:0000313" key="3">
    <source>
        <dbReference type="Proteomes" id="UP000019402"/>
    </source>
</evidence>
<keyword evidence="1" id="KW-1133">Transmembrane helix</keyword>
<accession>W7YIN2</accession>
<proteinExistence type="predicted"/>
<dbReference type="AlphaFoldDB" id="W7YIN2"/>
<comment type="caution">
    <text evidence="2">The sequence shown here is derived from an EMBL/GenBank/DDBJ whole genome shotgun (WGS) entry which is preliminary data.</text>
</comment>
<feature type="transmembrane region" description="Helical" evidence="1">
    <location>
        <begin position="272"/>
        <end position="290"/>
    </location>
</feature>
<dbReference type="RefSeq" id="WP_044213677.1">
    <property type="nucleotide sequence ID" value="NZ_BAMD01000042.1"/>
</dbReference>
<feature type="transmembrane region" description="Helical" evidence="1">
    <location>
        <begin position="481"/>
        <end position="504"/>
    </location>
</feature>
<dbReference type="STRING" id="869213.GCA_000517085_00575"/>
<name>W7YIN2_9BACT</name>
<dbReference type="PANTHER" id="PTHR34219">
    <property type="entry name" value="IRON-REGULATED INNER MEMBRANE PROTEIN-RELATED"/>
    <property type="match status" value="1"/>
</dbReference>
<gene>
    <name evidence="2" type="ORF">JCM21142_73028</name>
</gene>
<feature type="transmembrane region" description="Helical" evidence="1">
    <location>
        <begin position="20"/>
        <end position="37"/>
    </location>
</feature>
<sequence>MRNSKNKVTKIFKKLHRWPGLIISFLLLYYSITGIFMNHREFFSGIDISRTILPANFRYHHWNNGAIKGNLIINSDSILVYGNIGIWQTDSSFKEYRTFNAGFPQGMDNRKIFDLHRSQDGNLYAATHFGLYAYNKEQLAWTKFHLDVEIKRFVSIESIGDTIYAMNRSFLFKGRSKGSETEFKKIELKKPKDYKNQVSLFETIWQIHSGEILGLPGKLFVDLLGIVTLFLSLSGIIYFFFPKWIKQRQQKSKERTKIIKINRWSLKWHNHLGAWTFVCLIILFFTGMFLRPPLLIAIARSKVTPIKYSHLDQRNPWYDKLRDLLYDANKNIFLLSTSEGMYHLSTNNLTPIPFKIQPPVSVMGINTLKPYTQGAYMIGSFSGLFLWHPSHPEIYNYAQGEIYKGNHSGRPIGDYKITGHLTDTNGNQYMVDYDKGVIPLNHHGHFPEMPENVLKESKMSLWNLSLEIHTGRFFQQLISSFYILIVPLSGLIGMMVVLSGYLLWRKRYKKKNIP</sequence>